<gene>
    <name evidence="2" type="ORF">B0I32_13754</name>
</gene>
<evidence type="ECO:0000313" key="2">
    <source>
        <dbReference type="EMBL" id="PRX50767.1"/>
    </source>
</evidence>
<dbReference type="Proteomes" id="UP000238312">
    <property type="component" value="Unassembled WGS sequence"/>
</dbReference>
<evidence type="ECO:0000259" key="1">
    <source>
        <dbReference type="Pfam" id="PF14024"/>
    </source>
</evidence>
<comment type="caution">
    <text evidence="2">The sequence shown here is derived from an EMBL/GenBank/DDBJ whole genome shotgun (WGS) entry which is preliminary data.</text>
</comment>
<dbReference type="OrthoDB" id="6200718at2"/>
<dbReference type="InterPro" id="IPR025334">
    <property type="entry name" value="DUF4240"/>
</dbReference>
<dbReference type="AlphaFoldDB" id="A0A2T0M1Z9"/>
<reference evidence="2 3" key="1">
    <citation type="submission" date="2018-03" db="EMBL/GenBank/DDBJ databases">
        <title>Genomic Encyclopedia of Type Strains, Phase III (KMG-III): the genomes of soil and plant-associated and newly described type strains.</title>
        <authorList>
            <person name="Whitman W."/>
        </authorList>
    </citation>
    <scope>NUCLEOTIDE SEQUENCE [LARGE SCALE GENOMIC DNA]</scope>
    <source>
        <strain evidence="2 3">CGMCC 4.7104</strain>
    </source>
</reference>
<protein>
    <submittedName>
        <fullName evidence="2">Uncharacterized protein DUF4240</fullName>
    </submittedName>
</protein>
<sequence>MTLEDFWTFIHRSAAETGSQDQRTRWLTTQLAQLPISEIIEFELHLTDQRKRVDTRLMWGAAWHILQGWCSDDSFWYFQPWLIGLGHDAFEQVAANPDSLADLPQVRRLAGRPNSDWSDDEWPEWELLNYVALEAYERATGQEDGLDNALEAQGLHRVCDAFPEDERWDYDDTDQRRARLPRLTNLLG</sequence>
<dbReference type="EMBL" id="PVNG01000037">
    <property type="protein sequence ID" value="PRX50767.1"/>
    <property type="molecule type" value="Genomic_DNA"/>
</dbReference>
<accession>A0A2T0M1Z9</accession>
<name>A0A2T0M1Z9_9ACTN</name>
<dbReference type="RefSeq" id="WP_106252624.1">
    <property type="nucleotide sequence ID" value="NZ_JBFAIL010000081.1"/>
</dbReference>
<dbReference type="Pfam" id="PF14024">
    <property type="entry name" value="DUF4240"/>
    <property type="match status" value="1"/>
</dbReference>
<feature type="domain" description="DUF4240" evidence="1">
    <location>
        <begin position="1"/>
        <end position="138"/>
    </location>
</feature>
<proteinExistence type="predicted"/>
<keyword evidence="3" id="KW-1185">Reference proteome</keyword>
<evidence type="ECO:0000313" key="3">
    <source>
        <dbReference type="Proteomes" id="UP000238312"/>
    </source>
</evidence>
<organism evidence="2 3">
    <name type="scientific">Nonomuraea fuscirosea</name>
    <dbReference type="NCBI Taxonomy" id="1291556"/>
    <lineage>
        <taxon>Bacteria</taxon>
        <taxon>Bacillati</taxon>
        <taxon>Actinomycetota</taxon>
        <taxon>Actinomycetes</taxon>
        <taxon>Streptosporangiales</taxon>
        <taxon>Streptosporangiaceae</taxon>
        <taxon>Nonomuraea</taxon>
    </lineage>
</organism>